<dbReference type="AlphaFoldDB" id="A0AAW2HB61"/>
<reference evidence="13" key="1">
    <citation type="journal article" date="2024" name="Gigascience">
        <title>Chromosome-level genome of the poultry shaft louse Menopon gallinae provides insight into the host-switching and adaptive evolution of parasitic lice.</title>
        <authorList>
            <person name="Xu Y."/>
            <person name="Ma L."/>
            <person name="Liu S."/>
            <person name="Liang Y."/>
            <person name="Liu Q."/>
            <person name="He Z."/>
            <person name="Tian L."/>
            <person name="Duan Y."/>
            <person name="Cai W."/>
            <person name="Li H."/>
            <person name="Song F."/>
        </authorList>
    </citation>
    <scope>NUCLEOTIDE SEQUENCE</scope>
    <source>
        <strain evidence="13">Cailab_2023a</strain>
    </source>
</reference>
<keyword evidence="8 12" id="KW-0472">Membrane</keyword>
<evidence type="ECO:0000313" key="13">
    <source>
        <dbReference type="EMBL" id="KAL0267134.1"/>
    </source>
</evidence>
<keyword evidence="4" id="KW-1000">Mitochondrion outer membrane</keyword>
<keyword evidence="2 12" id="KW-0812">Transmembrane</keyword>
<comment type="subcellular location">
    <subcellularLocation>
        <location evidence="1">Mitochondrion outer membrane</location>
        <topology evidence="1">Single-pass membrane protein</topology>
    </subcellularLocation>
</comment>
<dbReference type="GO" id="GO:0030150">
    <property type="term" value="P:protein import into mitochondrial matrix"/>
    <property type="evidence" value="ECO:0007669"/>
    <property type="project" value="TreeGrafter"/>
</dbReference>
<dbReference type="PROSITE" id="PS50005">
    <property type="entry name" value="TPR"/>
    <property type="match status" value="4"/>
</dbReference>
<feature type="repeat" description="TPR" evidence="10">
    <location>
        <begin position="497"/>
        <end position="530"/>
    </location>
</feature>
<dbReference type="InterPro" id="IPR019734">
    <property type="entry name" value="TPR_rpt"/>
</dbReference>
<dbReference type="GO" id="GO:0030943">
    <property type="term" value="F:mitochondrion targeting sequence binding"/>
    <property type="evidence" value="ECO:0007669"/>
    <property type="project" value="TreeGrafter"/>
</dbReference>
<dbReference type="SMART" id="SM00028">
    <property type="entry name" value="TPR"/>
    <property type="match status" value="9"/>
</dbReference>
<dbReference type="SUPFAM" id="SSF48452">
    <property type="entry name" value="TPR-like"/>
    <property type="match status" value="1"/>
</dbReference>
<evidence type="ECO:0000256" key="8">
    <source>
        <dbReference type="ARBA" id="ARBA00023136"/>
    </source>
</evidence>
<dbReference type="Gene3D" id="1.25.40.10">
    <property type="entry name" value="Tetratricopeptide repeat domain"/>
    <property type="match status" value="2"/>
</dbReference>
<dbReference type="GO" id="GO:0045039">
    <property type="term" value="P:protein insertion into mitochondrial inner membrane"/>
    <property type="evidence" value="ECO:0007669"/>
    <property type="project" value="TreeGrafter"/>
</dbReference>
<dbReference type="PANTHER" id="PTHR46208">
    <property type="entry name" value="MITOCHONDRIAL IMPORT RECEPTOR SUBUNIT TOM70"/>
    <property type="match status" value="1"/>
</dbReference>
<evidence type="ECO:0000256" key="7">
    <source>
        <dbReference type="ARBA" id="ARBA00023128"/>
    </source>
</evidence>
<evidence type="ECO:0000256" key="1">
    <source>
        <dbReference type="ARBA" id="ARBA00004572"/>
    </source>
</evidence>
<evidence type="ECO:0000256" key="12">
    <source>
        <dbReference type="SAM" id="Phobius"/>
    </source>
</evidence>
<dbReference type="Pfam" id="PF13414">
    <property type="entry name" value="TPR_11"/>
    <property type="match status" value="1"/>
</dbReference>
<keyword evidence="3" id="KW-0677">Repeat</keyword>
<dbReference type="Pfam" id="PF13431">
    <property type="entry name" value="TPR_17"/>
    <property type="match status" value="1"/>
</dbReference>
<organism evidence="13">
    <name type="scientific">Menopon gallinae</name>
    <name type="common">poultry shaft louse</name>
    <dbReference type="NCBI Taxonomy" id="328185"/>
    <lineage>
        <taxon>Eukaryota</taxon>
        <taxon>Metazoa</taxon>
        <taxon>Ecdysozoa</taxon>
        <taxon>Arthropoda</taxon>
        <taxon>Hexapoda</taxon>
        <taxon>Insecta</taxon>
        <taxon>Pterygota</taxon>
        <taxon>Neoptera</taxon>
        <taxon>Paraneoptera</taxon>
        <taxon>Psocodea</taxon>
        <taxon>Troctomorpha</taxon>
        <taxon>Phthiraptera</taxon>
        <taxon>Amblycera</taxon>
        <taxon>Menoponidae</taxon>
        <taxon>Menopon</taxon>
    </lineage>
</organism>
<feature type="region of interest" description="Disordered" evidence="11">
    <location>
        <begin position="51"/>
        <end position="75"/>
    </location>
</feature>
<dbReference type="PROSITE" id="PS50293">
    <property type="entry name" value="TPR_REGION"/>
    <property type="match status" value="1"/>
</dbReference>
<proteinExistence type="inferred from homology"/>
<keyword evidence="7" id="KW-0496">Mitochondrion</keyword>
<dbReference type="GO" id="GO:0008320">
    <property type="term" value="F:protein transmembrane transporter activity"/>
    <property type="evidence" value="ECO:0007669"/>
    <property type="project" value="TreeGrafter"/>
</dbReference>
<evidence type="ECO:0000256" key="3">
    <source>
        <dbReference type="ARBA" id="ARBA00022737"/>
    </source>
</evidence>
<sequence length="562" mass="63513">MAECFGSVNHTMRWQIALAVGVPVVVGFGYWYLNKKNKPSSNIIDEHSAKTSELSLDSDTSNKVSQKRQQKTPLEEATAVKEKGNTFFSSGKYEEAITHYEKAIELCPQNEVMSLATFFQNKAAAYEKLKNYDEVKKACNAALALNPKYTKALLRRAKAYEQTKELALAFEDFTAVCILENFQSQSTLLAADTLLNELARKNAKEALAKRVPTIPSSYFITTYFSTFINDPVHAFSNKIEGDHSKGFLKAVDLMKKKDYDNVIAACTEEINMTEAESLYKNEALVLRGTFHQLCGNYPAAMADLDIVINNEKTDVKLRVNAIIKRACIHIQLEDPTKCFEDFEKAIKIDPDNADIYHHRGQINLMIDKPEEAAKDITLAADLNPNYSVTAVQKCYTDYRCAMLVRDENKLKSVMQRFEQLITDYPQCAECYSLYAQVLSSQCEYVKSDKLYQKALKVDPNNATLLLFRAILKLKWTGDIEAAVGLIKEALEIDDKCSFGYEQLGTIEVQRGNLKKGIELFDKAINLARTELEMTHYFTLKNAAEAQQTVLEKMNITLPFNNI</sequence>
<accession>A0AAW2HB61</accession>
<evidence type="ECO:0000256" key="2">
    <source>
        <dbReference type="ARBA" id="ARBA00022692"/>
    </source>
</evidence>
<dbReference type="GO" id="GO:0005741">
    <property type="term" value="C:mitochondrial outer membrane"/>
    <property type="evidence" value="ECO:0007669"/>
    <property type="project" value="UniProtKB-SubCell"/>
</dbReference>
<evidence type="ECO:0000256" key="11">
    <source>
        <dbReference type="SAM" id="MobiDB-lite"/>
    </source>
</evidence>
<dbReference type="PANTHER" id="PTHR46208:SF1">
    <property type="entry name" value="MITOCHONDRIAL IMPORT RECEPTOR SUBUNIT TOM70"/>
    <property type="match status" value="1"/>
</dbReference>
<dbReference type="InterPro" id="IPR011990">
    <property type="entry name" value="TPR-like_helical_dom_sf"/>
</dbReference>
<comment type="caution">
    <text evidence="13">The sequence shown here is derived from an EMBL/GenBank/DDBJ whole genome shotgun (WGS) entry which is preliminary data.</text>
</comment>
<comment type="similarity">
    <text evidence="9">Belongs to the Tom70 family.</text>
</comment>
<protein>
    <recommendedName>
        <fullName evidence="14">Mitochondrial import receptor subunit TOM70</fullName>
    </recommendedName>
</protein>
<evidence type="ECO:0000256" key="6">
    <source>
        <dbReference type="ARBA" id="ARBA00022989"/>
    </source>
</evidence>
<feature type="repeat" description="TPR" evidence="10">
    <location>
        <begin position="77"/>
        <end position="110"/>
    </location>
</feature>
<dbReference type="EMBL" id="JARGDH010000005">
    <property type="protein sequence ID" value="KAL0267134.1"/>
    <property type="molecule type" value="Genomic_DNA"/>
</dbReference>
<gene>
    <name evidence="13" type="ORF">PYX00_009488</name>
</gene>
<name>A0AAW2HB61_9NEOP</name>
<evidence type="ECO:0000256" key="9">
    <source>
        <dbReference type="ARBA" id="ARBA00038030"/>
    </source>
</evidence>
<dbReference type="Pfam" id="PF13181">
    <property type="entry name" value="TPR_8"/>
    <property type="match status" value="1"/>
</dbReference>
<evidence type="ECO:0000256" key="10">
    <source>
        <dbReference type="PROSITE-ProRule" id="PRU00339"/>
    </source>
</evidence>
<evidence type="ECO:0008006" key="14">
    <source>
        <dbReference type="Google" id="ProtNLM"/>
    </source>
</evidence>
<evidence type="ECO:0000256" key="5">
    <source>
        <dbReference type="ARBA" id="ARBA00022803"/>
    </source>
</evidence>
<keyword evidence="6 12" id="KW-1133">Transmembrane helix</keyword>
<feature type="transmembrane region" description="Helical" evidence="12">
    <location>
        <begin position="12"/>
        <end position="33"/>
    </location>
</feature>
<evidence type="ECO:0000256" key="4">
    <source>
        <dbReference type="ARBA" id="ARBA00022787"/>
    </source>
</evidence>
<feature type="compositionally biased region" description="Polar residues" evidence="11">
    <location>
        <begin position="51"/>
        <end position="64"/>
    </location>
</feature>
<keyword evidence="5 10" id="KW-0802">TPR repeat</keyword>
<feature type="repeat" description="TPR" evidence="10">
    <location>
        <begin position="428"/>
        <end position="461"/>
    </location>
</feature>
<feature type="repeat" description="TPR" evidence="10">
    <location>
        <begin position="319"/>
        <end position="352"/>
    </location>
</feature>